<reference evidence="1" key="1">
    <citation type="submission" date="2020-09" db="EMBL/GenBank/DDBJ databases">
        <title>Genome seq and assembly of Limnohabitants sp.</title>
        <authorList>
            <person name="Chhetri G."/>
        </authorList>
    </citation>
    <scope>NUCLEOTIDE SEQUENCE</scope>
    <source>
        <strain evidence="1">JUR4</strain>
    </source>
</reference>
<dbReference type="Proteomes" id="UP000647424">
    <property type="component" value="Unassembled WGS sequence"/>
</dbReference>
<gene>
    <name evidence="1" type="ORF">IC609_00130</name>
</gene>
<keyword evidence="2" id="KW-1185">Reference proteome</keyword>
<sequence>MKKILGGMAMGAALMGGIWGLMGLLGSGDSSTSPVEVSKPGSNKGVMDMICELSLDLDGQIALGITVDEPSRITMAQVDFTKSTGWYQGKIAISESRGGNLSVVGSKLMVSRPAMFQRFGVMINREEFTIDRKTGSFEQSIGTQSGKTIRLIKGTCAQVIKPPF</sequence>
<proteinExistence type="predicted"/>
<comment type="caution">
    <text evidence="1">The sequence shown here is derived from an EMBL/GenBank/DDBJ whole genome shotgun (WGS) entry which is preliminary data.</text>
</comment>
<dbReference type="RefSeq" id="WP_191817444.1">
    <property type="nucleotide sequence ID" value="NZ_JACYFT010000001.1"/>
</dbReference>
<dbReference type="EMBL" id="JACYFT010000001">
    <property type="protein sequence ID" value="MBD8048933.1"/>
    <property type="molecule type" value="Genomic_DNA"/>
</dbReference>
<accession>A0A927FE14</accession>
<name>A0A927FE14_9BURK</name>
<evidence type="ECO:0000313" key="1">
    <source>
        <dbReference type="EMBL" id="MBD8048933.1"/>
    </source>
</evidence>
<protein>
    <submittedName>
        <fullName evidence="1">Uncharacterized protein</fullName>
    </submittedName>
</protein>
<dbReference type="AlphaFoldDB" id="A0A927FE14"/>
<evidence type="ECO:0000313" key="2">
    <source>
        <dbReference type="Proteomes" id="UP000647424"/>
    </source>
</evidence>
<organism evidence="1 2">
    <name type="scientific">Limnohabitans radicicola</name>
    <dbReference type="NCBI Taxonomy" id="2771427"/>
    <lineage>
        <taxon>Bacteria</taxon>
        <taxon>Pseudomonadati</taxon>
        <taxon>Pseudomonadota</taxon>
        <taxon>Betaproteobacteria</taxon>
        <taxon>Burkholderiales</taxon>
        <taxon>Comamonadaceae</taxon>
        <taxon>Limnohabitans</taxon>
    </lineage>
</organism>